<evidence type="ECO:0000313" key="3">
    <source>
        <dbReference type="Proteomes" id="UP000053095"/>
    </source>
</evidence>
<name>A0A6V8HEV2_TALPI</name>
<feature type="domain" description="C2H2-type" evidence="1">
    <location>
        <begin position="144"/>
        <end position="164"/>
    </location>
</feature>
<protein>
    <recommendedName>
        <fullName evidence="1">C2H2-type domain-containing protein</fullName>
    </recommendedName>
</protein>
<dbReference type="AlphaFoldDB" id="A0A6V8HEV2"/>
<dbReference type="InterPro" id="IPR013087">
    <property type="entry name" value="Znf_C2H2_type"/>
</dbReference>
<keyword evidence="3" id="KW-1185">Reference proteome</keyword>
<dbReference type="EMBL" id="DF933830">
    <property type="protein sequence ID" value="GAM39853.1"/>
    <property type="molecule type" value="Genomic_DNA"/>
</dbReference>
<dbReference type="PROSITE" id="PS00028">
    <property type="entry name" value="ZINC_FINGER_C2H2_1"/>
    <property type="match status" value="1"/>
</dbReference>
<evidence type="ECO:0000313" key="2">
    <source>
        <dbReference type="EMBL" id="GAM39853.1"/>
    </source>
</evidence>
<organism evidence="2 3">
    <name type="scientific">Talaromyces pinophilus</name>
    <name type="common">Penicillium pinophilum</name>
    <dbReference type="NCBI Taxonomy" id="128442"/>
    <lineage>
        <taxon>Eukaryota</taxon>
        <taxon>Fungi</taxon>
        <taxon>Dikarya</taxon>
        <taxon>Ascomycota</taxon>
        <taxon>Pezizomycotina</taxon>
        <taxon>Eurotiomycetes</taxon>
        <taxon>Eurotiomycetidae</taxon>
        <taxon>Eurotiales</taxon>
        <taxon>Trichocomaceae</taxon>
        <taxon>Talaromyces</taxon>
        <taxon>Talaromyces sect. Talaromyces</taxon>
    </lineage>
</organism>
<comment type="caution">
    <text evidence="2">The sequence shown here is derived from an EMBL/GenBank/DDBJ whole genome shotgun (WGS) entry which is preliminary data.</text>
</comment>
<dbReference type="SMART" id="SM00355">
    <property type="entry name" value="ZnF_C2H2"/>
    <property type="match status" value="5"/>
</dbReference>
<reference evidence="3" key="1">
    <citation type="journal article" date="2015" name="Genome Announc.">
        <title>Draft genome sequence of Talaromyces cellulolyticus strain Y-94, a source of lignocellulosic biomass-degrading enzymes.</title>
        <authorList>
            <person name="Fujii T."/>
            <person name="Koike H."/>
            <person name="Sawayama S."/>
            <person name="Yano S."/>
            <person name="Inoue H."/>
        </authorList>
    </citation>
    <scope>NUCLEOTIDE SEQUENCE [LARGE SCALE GENOMIC DNA]</scope>
    <source>
        <strain evidence="3">Y-94</strain>
    </source>
</reference>
<gene>
    <name evidence="2" type="ORF">TCE0_034f11733</name>
</gene>
<sequence length="315" mass="36128">MDFSNVPPMGFQFMPMPPPCPHIHQAVNLSQFVNTAPNGNWPFLTYPLRDSLSPAVPVHMSPTGETICARCNVSYCCWALFMLHLETSLVHNLCVLCHYTKDFPTFTQLQDHLEQEHLWCEPCNWFAPSYEGLMQHFQRMHLMCPICKEVFRNLNEFTGHANTHRPLTVPCFLCPEKFALRSAAFNHIESGTCSGGATEDDIRFVVKNFWANLSPEHKRYWVSDSHLFTCPPCHKQYQRLSDLLQHKETKSCPGGYNSEGNSMTDRMVQYVQEQLPVLIEKRKQEGKLEAGIQKPKLVAPAAVVHPRVHILRRGH</sequence>
<proteinExistence type="predicted"/>
<accession>A0A6V8HEV2</accession>
<evidence type="ECO:0000259" key="1">
    <source>
        <dbReference type="PROSITE" id="PS00028"/>
    </source>
</evidence>
<dbReference type="Proteomes" id="UP000053095">
    <property type="component" value="Unassembled WGS sequence"/>
</dbReference>